<dbReference type="InterPro" id="IPR027417">
    <property type="entry name" value="P-loop_NTPase"/>
</dbReference>
<evidence type="ECO:0000256" key="1">
    <source>
        <dbReference type="ARBA" id="ARBA00007448"/>
    </source>
</evidence>
<reference evidence="3 4" key="1">
    <citation type="submission" date="2021-01" db="EMBL/GenBank/DDBJ databases">
        <title>WGS of actinomycetes isolated from Thailand.</title>
        <authorList>
            <person name="Thawai C."/>
        </authorList>
    </citation>
    <scope>NUCLEOTIDE SEQUENCE [LARGE SCALE GENOMIC DNA]</scope>
    <source>
        <strain evidence="3 4">LPG 2</strain>
    </source>
</reference>
<dbReference type="Proteomes" id="UP000602198">
    <property type="component" value="Unassembled WGS sequence"/>
</dbReference>
<dbReference type="Pfam" id="PF00004">
    <property type="entry name" value="AAA"/>
    <property type="match status" value="1"/>
</dbReference>
<gene>
    <name evidence="3" type="ORF">JK358_30340</name>
</gene>
<feature type="domain" description="AAA+ ATPase" evidence="2">
    <location>
        <begin position="198"/>
        <end position="336"/>
    </location>
</feature>
<dbReference type="InterPro" id="IPR050747">
    <property type="entry name" value="Mitochondrial_chaperone_BCS1"/>
</dbReference>
<organism evidence="3 4">
    <name type="scientific">Nocardia acididurans</name>
    <dbReference type="NCBI Taxonomy" id="2802282"/>
    <lineage>
        <taxon>Bacteria</taxon>
        <taxon>Bacillati</taxon>
        <taxon>Actinomycetota</taxon>
        <taxon>Actinomycetes</taxon>
        <taxon>Mycobacteriales</taxon>
        <taxon>Nocardiaceae</taxon>
        <taxon>Nocardia</taxon>
    </lineage>
</organism>
<dbReference type="PANTHER" id="PTHR23070">
    <property type="entry name" value="BCS1 AAA-TYPE ATPASE"/>
    <property type="match status" value="1"/>
</dbReference>
<name>A0ABS1MDH0_9NOCA</name>
<dbReference type="Gene3D" id="3.40.50.300">
    <property type="entry name" value="P-loop containing nucleotide triphosphate hydrolases"/>
    <property type="match status" value="1"/>
</dbReference>
<dbReference type="InterPro" id="IPR003593">
    <property type="entry name" value="AAA+_ATPase"/>
</dbReference>
<comment type="similarity">
    <text evidence="1">Belongs to the AAA ATPase family. BCS1 subfamily.</text>
</comment>
<protein>
    <submittedName>
        <fullName evidence="3">AAA family ATPase</fullName>
    </submittedName>
</protein>
<keyword evidence="4" id="KW-1185">Reference proteome</keyword>
<evidence type="ECO:0000313" key="3">
    <source>
        <dbReference type="EMBL" id="MBL1078710.1"/>
    </source>
</evidence>
<comment type="caution">
    <text evidence="3">The sequence shown here is derived from an EMBL/GenBank/DDBJ whole genome shotgun (WGS) entry which is preliminary data.</text>
</comment>
<evidence type="ECO:0000313" key="4">
    <source>
        <dbReference type="Proteomes" id="UP000602198"/>
    </source>
</evidence>
<dbReference type="SUPFAM" id="SSF52540">
    <property type="entry name" value="P-loop containing nucleoside triphosphate hydrolases"/>
    <property type="match status" value="1"/>
</dbReference>
<accession>A0ABS1MDH0</accession>
<dbReference type="Pfam" id="PF19347">
    <property type="entry name" value="DUF5925"/>
    <property type="match status" value="1"/>
</dbReference>
<evidence type="ECO:0000259" key="2">
    <source>
        <dbReference type="SMART" id="SM00382"/>
    </source>
</evidence>
<dbReference type="InterPro" id="IPR003959">
    <property type="entry name" value="ATPase_AAA_core"/>
</dbReference>
<proteinExistence type="inferred from homology"/>
<dbReference type="InterPro" id="IPR045969">
    <property type="entry name" value="DUF5925"/>
</dbReference>
<sequence length="390" mass="42564">MIVRVTMNTQERLRLVGREESAAETAGTLSWVMNLDDSDSPRDIIDALGLAPYVNGEQPHAVSKQLEHVKPDAPLCPESARVLRTSDDNGTRSKLAVGDGWTLRIVRRDNGSAVIEVCAVSEELAREVIEQCTLDATAEPEPDASTVSMGFWHNGSHGPQRRERGITTDTWEQIDGNYATDVGAAMRRLMTMRPEEVSGRLLLLHGPPGTGKTSALRALAREWADWCQVDCVLDPEVLFSSPGYLMEVAIGVDTYDESKRKWRLLVLEDCDELIRGSAKESTGQGLSRLLNLTDGMLGQGRDVLVAITTNEDLSRLHPAVVRPGRCLAQLEVGRLSQAEATAWLARELGDRPRPAVGPDGLTLAELIEAREDRSRIQATPAPATGDAGYL</sequence>
<dbReference type="EMBL" id="JAERRJ010000013">
    <property type="protein sequence ID" value="MBL1078710.1"/>
    <property type="molecule type" value="Genomic_DNA"/>
</dbReference>
<dbReference type="SMART" id="SM00382">
    <property type="entry name" value="AAA"/>
    <property type="match status" value="1"/>
</dbReference>